<gene>
    <name evidence="1" type="ORF">N3K66_009005</name>
</gene>
<evidence type="ECO:0000313" key="1">
    <source>
        <dbReference type="EMBL" id="KAI9896105.1"/>
    </source>
</evidence>
<evidence type="ECO:0000313" key="2">
    <source>
        <dbReference type="Proteomes" id="UP001163324"/>
    </source>
</evidence>
<organism evidence="1 2">
    <name type="scientific">Trichothecium roseum</name>
    <dbReference type="NCBI Taxonomy" id="47278"/>
    <lineage>
        <taxon>Eukaryota</taxon>
        <taxon>Fungi</taxon>
        <taxon>Dikarya</taxon>
        <taxon>Ascomycota</taxon>
        <taxon>Pezizomycotina</taxon>
        <taxon>Sordariomycetes</taxon>
        <taxon>Hypocreomycetidae</taxon>
        <taxon>Hypocreales</taxon>
        <taxon>Hypocreales incertae sedis</taxon>
        <taxon>Trichothecium</taxon>
    </lineage>
</organism>
<protein>
    <submittedName>
        <fullName evidence="1">Uncharacterized protein</fullName>
    </submittedName>
</protein>
<proteinExistence type="predicted"/>
<keyword evidence="2" id="KW-1185">Reference proteome</keyword>
<sequence>MVSAPFKEMNGGQGKDSALNGKKNGRGCIPASRHASAYQSIALLPEAGMIDESGLQSFQHLNCSYLSSGPAPTLLELKQHAQSLCNLIHRLCVPAGLDQGKSGFVHNDAFDFLNDLDTPYTNEDESHHVPLSNLRNQRRETQTRDVKIECPWTQVEAENRAETPFLHHQSLLERADECLLTLDNEYADTGGILSILPRDDDSNEKPDLANVRSSFIGQWLLHYQHLVARTHELEISHLNALDLLAGEASFPSKLPTAEAGVGVETQDRFILANAGDDVASSLHDLLDREDARGQHRQVQWSKSGVTGDRLWKAGPGGEEFTRRLVSVDVKSRFYRHAGVGRTSPIFVIPAHGDHPGIEYTRRVEHTPAAIVLPSRGMVPFPELPNEKQLRSDNLTRVDGRGQSRPKNS</sequence>
<reference evidence="1" key="1">
    <citation type="submission" date="2022-10" db="EMBL/GenBank/DDBJ databases">
        <title>Complete Genome of Trichothecium roseum strain YXFP-22015, a Plant Pathogen Isolated from Citrus.</title>
        <authorList>
            <person name="Wang Y."/>
            <person name="Zhu L."/>
        </authorList>
    </citation>
    <scope>NUCLEOTIDE SEQUENCE</scope>
    <source>
        <strain evidence="1">YXFP-22015</strain>
    </source>
</reference>
<dbReference type="EMBL" id="CM047949">
    <property type="protein sequence ID" value="KAI9896105.1"/>
    <property type="molecule type" value="Genomic_DNA"/>
</dbReference>
<name>A0ACC0UPR8_9HYPO</name>
<comment type="caution">
    <text evidence="1">The sequence shown here is derived from an EMBL/GenBank/DDBJ whole genome shotgun (WGS) entry which is preliminary data.</text>
</comment>
<dbReference type="Proteomes" id="UP001163324">
    <property type="component" value="Chromosome 10"/>
</dbReference>
<accession>A0ACC0UPR8</accession>